<evidence type="ECO:0000256" key="3">
    <source>
        <dbReference type="ARBA" id="ARBA00023187"/>
    </source>
</evidence>
<dbReference type="InterPro" id="IPR035979">
    <property type="entry name" value="RBD_domain_sf"/>
</dbReference>
<comment type="caution">
    <text evidence="7">The sequence shown here is derived from an EMBL/GenBank/DDBJ whole genome shotgun (WGS) entry which is preliminary data.</text>
</comment>
<dbReference type="AlphaFoldDB" id="A0A2U1LSK6"/>
<name>A0A2U1LSK6_ARTAN</name>
<evidence type="ECO:0000256" key="1">
    <source>
        <dbReference type="ARBA" id="ARBA00022664"/>
    </source>
</evidence>
<protein>
    <submittedName>
        <fullName evidence="7">Nucleotide-binding alpha-beta plait domain-containing protein</fullName>
    </submittedName>
</protein>
<organism evidence="7 8">
    <name type="scientific">Artemisia annua</name>
    <name type="common">Sweet wormwood</name>
    <dbReference type="NCBI Taxonomy" id="35608"/>
    <lineage>
        <taxon>Eukaryota</taxon>
        <taxon>Viridiplantae</taxon>
        <taxon>Streptophyta</taxon>
        <taxon>Embryophyta</taxon>
        <taxon>Tracheophyta</taxon>
        <taxon>Spermatophyta</taxon>
        <taxon>Magnoliopsida</taxon>
        <taxon>eudicotyledons</taxon>
        <taxon>Gunneridae</taxon>
        <taxon>Pentapetalae</taxon>
        <taxon>asterids</taxon>
        <taxon>campanulids</taxon>
        <taxon>Asterales</taxon>
        <taxon>Asteraceae</taxon>
        <taxon>Asteroideae</taxon>
        <taxon>Anthemideae</taxon>
        <taxon>Artemisiinae</taxon>
        <taxon>Artemisia</taxon>
    </lineage>
</organism>
<evidence type="ECO:0000256" key="4">
    <source>
        <dbReference type="PROSITE-ProRule" id="PRU00176"/>
    </source>
</evidence>
<dbReference type="InterPro" id="IPR012677">
    <property type="entry name" value="Nucleotide-bd_a/b_plait_sf"/>
</dbReference>
<feature type="region of interest" description="Disordered" evidence="5">
    <location>
        <begin position="1"/>
        <end position="23"/>
    </location>
</feature>
<keyword evidence="1" id="KW-0507">mRNA processing</keyword>
<evidence type="ECO:0000256" key="5">
    <source>
        <dbReference type="SAM" id="MobiDB-lite"/>
    </source>
</evidence>
<dbReference type="PANTHER" id="PTHR23147">
    <property type="entry name" value="SERINE/ARGININE RICH SPLICING FACTOR"/>
    <property type="match status" value="1"/>
</dbReference>
<reference evidence="7 8" key="1">
    <citation type="journal article" date="2018" name="Mol. Plant">
        <title>The genome of Artemisia annua provides insight into the evolution of Asteraceae family and artemisinin biosynthesis.</title>
        <authorList>
            <person name="Shen Q."/>
            <person name="Zhang L."/>
            <person name="Liao Z."/>
            <person name="Wang S."/>
            <person name="Yan T."/>
            <person name="Shi P."/>
            <person name="Liu M."/>
            <person name="Fu X."/>
            <person name="Pan Q."/>
            <person name="Wang Y."/>
            <person name="Lv Z."/>
            <person name="Lu X."/>
            <person name="Zhang F."/>
            <person name="Jiang W."/>
            <person name="Ma Y."/>
            <person name="Chen M."/>
            <person name="Hao X."/>
            <person name="Li L."/>
            <person name="Tang Y."/>
            <person name="Lv G."/>
            <person name="Zhou Y."/>
            <person name="Sun X."/>
            <person name="Brodelius P.E."/>
            <person name="Rose J.K.C."/>
            <person name="Tang K."/>
        </authorList>
    </citation>
    <scope>NUCLEOTIDE SEQUENCE [LARGE SCALE GENOMIC DNA]</scope>
    <source>
        <strain evidence="8">cv. Huhao1</strain>
        <tissue evidence="7">Leaf</tissue>
    </source>
</reference>
<feature type="region of interest" description="Disordered" evidence="5">
    <location>
        <begin position="550"/>
        <end position="570"/>
    </location>
</feature>
<keyword evidence="4" id="KW-0694">RNA-binding</keyword>
<dbReference type="InterPro" id="IPR000504">
    <property type="entry name" value="RRM_dom"/>
</dbReference>
<dbReference type="SMART" id="SM00360">
    <property type="entry name" value="RRM"/>
    <property type="match status" value="1"/>
</dbReference>
<dbReference type="GO" id="GO:0006397">
    <property type="term" value="P:mRNA processing"/>
    <property type="evidence" value="ECO:0007669"/>
    <property type="project" value="UniProtKB-KW"/>
</dbReference>
<evidence type="ECO:0000313" key="7">
    <source>
        <dbReference type="EMBL" id="PWA51972.1"/>
    </source>
</evidence>
<proteinExistence type="predicted"/>
<evidence type="ECO:0000259" key="6">
    <source>
        <dbReference type="PROSITE" id="PS50102"/>
    </source>
</evidence>
<dbReference type="STRING" id="35608.A0A2U1LSK6"/>
<feature type="domain" description="RRM" evidence="6">
    <location>
        <begin position="29"/>
        <end position="106"/>
    </location>
</feature>
<evidence type="ECO:0000256" key="2">
    <source>
        <dbReference type="ARBA" id="ARBA00022728"/>
    </source>
</evidence>
<dbReference type="Gene3D" id="3.30.70.330">
    <property type="match status" value="1"/>
</dbReference>
<feature type="compositionally biased region" description="Polar residues" evidence="5">
    <location>
        <begin position="550"/>
        <end position="560"/>
    </location>
</feature>
<feature type="region of interest" description="Disordered" evidence="5">
    <location>
        <begin position="509"/>
        <end position="528"/>
    </location>
</feature>
<dbReference type="PROSITE" id="PS50102">
    <property type="entry name" value="RRM"/>
    <property type="match status" value="1"/>
</dbReference>
<dbReference type="EMBL" id="PKPP01007967">
    <property type="protein sequence ID" value="PWA51972.1"/>
    <property type="molecule type" value="Genomic_DNA"/>
</dbReference>
<sequence>MGEWQEVPSRRSKGRQRMNGDPIGMGDTTKFFISNIPTGCNPWELSGFLGCFREVVGSYIARKRDKEGNRFGFVTFKKVRNAVELEKRMNGVKMGQCRLKVNIAKFAMENIGIWDSEEKSYKNKEKLDNNYGRNFDSKEASRRPRVNVQPIQTGVGLSFKDALDGKVSVSPGNKEEYSCKSIKVPDNVVALFEIRRKSLIGRVYDLKTLSRINKILVENGFGGFDIVYDGGLSLLLIFQGEDDAMVFLMKKEDWSKWFSVLDVWVGQSLPFERVAWLKVHGVPINLATDEIFDDIASQFGKVIHPSQLSLEDGDISVGLVGVLVGDGAKISDSVNLRWKNKIFKTWITEVSGSWDPECIGAVVRKEVAVDAPLDKSCDTVMPESVHDPVTGKVEDAPVENFLEDGEFRFPLHGDFGESQRVHGESQQSLPHDDVFLEKVDCDKVGLGSCEFPDVGEGSNVNIGLVSNNEVGLKSVISPGIVFSAHGIGLKPNRKPGVKIKRGQRAKVFNQSPVENGRPKKRTRQEDDDPFDLDRFIGIVKNNTLAESNVDNGIDGLTSSADSEEDEAKQDDNVDVAIEKEIENTIKVGAALGVDLASHDVLVRKSIEEEGTNVVKL</sequence>
<dbReference type="GO" id="GO:0003723">
    <property type="term" value="F:RNA binding"/>
    <property type="evidence" value="ECO:0007669"/>
    <property type="project" value="UniProtKB-UniRule"/>
</dbReference>
<dbReference type="OrthoDB" id="1744977at2759"/>
<gene>
    <name evidence="7" type="ORF">CTI12_AA458720</name>
</gene>
<keyword evidence="8" id="KW-1185">Reference proteome</keyword>
<dbReference type="SUPFAM" id="SSF54928">
    <property type="entry name" value="RNA-binding domain, RBD"/>
    <property type="match status" value="1"/>
</dbReference>
<accession>A0A2U1LSK6</accession>
<dbReference type="Proteomes" id="UP000245207">
    <property type="component" value="Unassembled WGS sequence"/>
</dbReference>
<dbReference type="Pfam" id="PF00076">
    <property type="entry name" value="RRM_1"/>
    <property type="match status" value="1"/>
</dbReference>
<evidence type="ECO:0000313" key="8">
    <source>
        <dbReference type="Proteomes" id="UP000245207"/>
    </source>
</evidence>
<keyword evidence="2" id="KW-0747">Spliceosome</keyword>
<dbReference type="GO" id="GO:0008380">
    <property type="term" value="P:RNA splicing"/>
    <property type="evidence" value="ECO:0007669"/>
    <property type="project" value="UniProtKB-KW"/>
</dbReference>
<dbReference type="InterPro" id="IPR050907">
    <property type="entry name" value="SRSF"/>
</dbReference>
<dbReference type="CDD" id="cd00590">
    <property type="entry name" value="RRM_SF"/>
    <property type="match status" value="1"/>
</dbReference>
<dbReference type="GO" id="GO:0005681">
    <property type="term" value="C:spliceosomal complex"/>
    <property type="evidence" value="ECO:0007669"/>
    <property type="project" value="UniProtKB-KW"/>
</dbReference>
<keyword evidence="3" id="KW-0508">mRNA splicing</keyword>